<keyword evidence="3" id="KW-1185">Reference proteome</keyword>
<dbReference type="EMBL" id="CM018050">
    <property type="protein sequence ID" value="KAA8517857.1"/>
    <property type="molecule type" value="Genomic_DNA"/>
</dbReference>
<gene>
    <name evidence="2" type="ORF">F0562_015354</name>
</gene>
<accession>A0A5J4ZKS7</accession>
<dbReference type="AlphaFoldDB" id="A0A5J4ZKS7"/>
<evidence type="ECO:0000313" key="2">
    <source>
        <dbReference type="EMBL" id="KAA8517857.1"/>
    </source>
</evidence>
<proteinExistence type="predicted"/>
<dbReference type="Proteomes" id="UP000325577">
    <property type="component" value="Linkage Group LG7"/>
</dbReference>
<organism evidence="2 3">
    <name type="scientific">Nyssa sinensis</name>
    <dbReference type="NCBI Taxonomy" id="561372"/>
    <lineage>
        <taxon>Eukaryota</taxon>
        <taxon>Viridiplantae</taxon>
        <taxon>Streptophyta</taxon>
        <taxon>Embryophyta</taxon>
        <taxon>Tracheophyta</taxon>
        <taxon>Spermatophyta</taxon>
        <taxon>Magnoliopsida</taxon>
        <taxon>eudicotyledons</taxon>
        <taxon>Gunneridae</taxon>
        <taxon>Pentapetalae</taxon>
        <taxon>asterids</taxon>
        <taxon>Cornales</taxon>
        <taxon>Nyssaceae</taxon>
        <taxon>Nyssa</taxon>
    </lineage>
</organism>
<feature type="region of interest" description="Disordered" evidence="1">
    <location>
        <begin position="143"/>
        <end position="181"/>
    </location>
</feature>
<evidence type="ECO:0000256" key="1">
    <source>
        <dbReference type="SAM" id="MobiDB-lite"/>
    </source>
</evidence>
<evidence type="ECO:0000313" key="3">
    <source>
        <dbReference type="Proteomes" id="UP000325577"/>
    </source>
</evidence>
<protein>
    <submittedName>
        <fullName evidence="2">Uncharacterized protein</fullName>
    </submittedName>
</protein>
<feature type="compositionally biased region" description="Polar residues" evidence="1">
    <location>
        <begin position="146"/>
        <end position="181"/>
    </location>
</feature>
<reference evidence="2 3" key="1">
    <citation type="submission" date="2019-09" db="EMBL/GenBank/DDBJ databases">
        <title>A chromosome-level genome assembly of the Chinese tupelo Nyssa sinensis.</title>
        <authorList>
            <person name="Yang X."/>
            <person name="Kang M."/>
            <person name="Yang Y."/>
            <person name="Xiong H."/>
            <person name="Wang M."/>
            <person name="Zhang Z."/>
            <person name="Wang Z."/>
            <person name="Wu H."/>
            <person name="Ma T."/>
            <person name="Liu J."/>
            <person name="Xi Z."/>
        </authorList>
    </citation>
    <scope>NUCLEOTIDE SEQUENCE [LARGE SCALE GENOMIC DNA]</scope>
    <source>
        <strain evidence="2">J267</strain>
        <tissue evidence="2">Leaf</tissue>
    </source>
</reference>
<sequence>MFYFDIDENRRGHPLKKTNQNQKDPTLPFSLDCSHYLLAGIAAALSAFCYAELACLVHLWECLSLFIHITDNHNTAALKPHDPTFPSNQIGTKDSKALVVAGNGLAADSVFGDVFSVTSSQPKHDTLVPTSSASGLPLSSAIIPASGSQPTAKPSPLRSFQSTSTQQSMGNHHQEVQSTVK</sequence>
<name>A0A5J4ZKS7_9ASTE</name>